<dbReference type="InterPro" id="IPR019734">
    <property type="entry name" value="TPR_rpt"/>
</dbReference>
<proteinExistence type="predicted"/>
<sequence>MRKERFSELLETAEFYILSGNFRAAVKVLKDAEKIQRDFRVYYNLGIAYEGLAQKEDAVDAFQAALEFDPENEKAKEHLRRLIEEKL</sequence>
<dbReference type="PROSITE" id="PS50293">
    <property type="entry name" value="TPR_REGION"/>
    <property type="match status" value="1"/>
</dbReference>
<feature type="repeat" description="TPR" evidence="1">
    <location>
        <begin position="39"/>
        <end position="72"/>
    </location>
</feature>
<dbReference type="Proteomes" id="UP000268469">
    <property type="component" value="Unassembled WGS sequence"/>
</dbReference>
<evidence type="ECO:0000256" key="1">
    <source>
        <dbReference type="PROSITE-ProRule" id="PRU00339"/>
    </source>
</evidence>
<dbReference type="InterPro" id="IPR011990">
    <property type="entry name" value="TPR-like_helical_dom_sf"/>
</dbReference>
<dbReference type="SMART" id="SM00028">
    <property type="entry name" value="TPR"/>
    <property type="match status" value="1"/>
</dbReference>
<accession>A0A660SJR5</accession>
<dbReference type="AlphaFoldDB" id="A0A660SJR5"/>
<evidence type="ECO:0000313" key="2">
    <source>
        <dbReference type="EMBL" id="RKX70336.1"/>
    </source>
</evidence>
<dbReference type="Pfam" id="PF00515">
    <property type="entry name" value="TPR_1"/>
    <property type="match status" value="1"/>
</dbReference>
<gene>
    <name evidence="2" type="ORF">DRP53_05295</name>
</gene>
<organism evidence="2 3">
    <name type="scientific">candidate division WOR-3 bacterium</name>
    <dbReference type="NCBI Taxonomy" id="2052148"/>
    <lineage>
        <taxon>Bacteria</taxon>
        <taxon>Bacteria division WOR-3</taxon>
    </lineage>
</organism>
<dbReference type="PROSITE" id="PS50005">
    <property type="entry name" value="TPR"/>
    <property type="match status" value="1"/>
</dbReference>
<keyword evidence="1" id="KW-0802">TPR repeat</keyword>
<dbReference type="SUPFAM" id="SSF48452">
    <property type="entry name" value="TPR-like"/>
    <property type="match status" value="1"/>
</dbReference>
<dbReference type="EMBL" id="QNBE01000042">
    <property type="protein sequence ID" value="RKX70336.1"/>
    <property type="molecule type" value="Genomic_DNA"/>
</dbReference>
<evidence type="ECO:0008006" key="4">
    <source>
        <dbReference type="Google" id="ProtNLM"/>
    </source>
</evidence>
<protein>
    <recommendedName>
        <fullName evidence="4">Tetratricopeptide repeat protein</fullName>
    </recommendedName>
</protein>
<dbReference type="Gene3D" id="1.25.40.10">
    <property type="entry name" value="Tetratricopeptide repeat domain"/>
    <property type="match status" value="1"/>
</dbReference>
<name>A0A660SJR5_UNCW3</name>
<evidence type="ECO:0000313" key="3">
    <source>
        <dbReference type="Proteomes" id="UP000268469"/>
    </source>
</evidence>
<comment type="caution">
    <text evidence="2">The sequence shown here is derived from an EMBL/GenBank/DDBJ whole genome shotgun (WGS) entry which is preliminary data.</text>
</comment>
<reference evidence="2 3" key="1">
    <citation type="submission" date="2018-06" db="EMBL/GenBank/DDBJ databases">
        <title>Extensive metabolic versatility and redundancy in microbially diverse, dynamic hydrothermal sediments.</title>
        <authorList>
            <person name="Dombrowski N."/>
            <person name="Teske A."/>
            <person name="Baker B.J."/>
        </authorList>
    </citation>
    <scope>NUCLEOTIDE SEQUENCE [LARGE SCALE GENOMIC DNA]</scope>
    <source>
        <strain evidence="2">B36_G15</strain>
    </source>
</reference>